<feature type="transmembrane region" description="Helical" evidence="9">
    <location>
        <begin position="528"/>
        <end position="549"/>
    </location>
</feature>
<dbReference type="GO" id="GO:0031985">
    <property type="term" value="C:Golgi cisterna"/>
    <property type="evidence" value="ECO:0007669"/>
    <property type="project" value="TreeGrafter"/>
</dbReference>
<name>A0A336MVQ0_CULSO</name>
<dbReference type="GO" id="GO:0007030">
    <property type="term" value="P:Golgi organization"/>
    <property type="evidence" value="ECO:0007669"/>
    <property type="project" value="InterPro"/>
</dbReference>
<dbReference type="VEuPathDB" id="VectorBase:CSON001998"/>
<feature type="region of interest" description="Disordered" evidence="8">
    <location>
        <begin position="127"/>
        <end position="159"/>
    </location>
</feature>
<evidence type="ECO:0000256" key="6">
    <source>
        <dbReference type="ARBA" id="ARBA00023136"/>
    </source>
</evidence>
<organism evidence="10">
    <name type="scientific">Culicoides sonorensis</name>
    <name type="common">Biting midge</name>
    <dbReference type="NCBI Taxonomy" id="179676"/>
    <lineage>
        <taxon>Eukaryota</taxon>
        <taxon>Metazoa</taxon>
        <taxon>Ecdysozoa</taxon>
        <taxon>Arthropoda</taxon>
        <taxon>Hexapoda</taxon>
        <taxon>Insecta</taxon>
        <taxon>Pterygota</taxon>
        <taxon>Neoptera</taxon>
        <taxon>Endopterygota</taxon>
        <taxon>Diptera</taxon>
        <taxon>Nematocera</taxon>
        <taxon>Chironomoidea</taxon>
        <taxon>Ceratopogonidae</taxon>
        <taxon>Ceratopogoninae</taxon>
        <taxon>Culicoides</taxon>
        <taxon>Monoculicoides</taxon>
    </lineage>
</organism>
<dbReference type="InterPro" id="IPR019177">
    <property type="entry name" value="Golgin_subfamily_A_member_5"/>
</dbReference>
<feature type="coiled-coil region" evidence="7">
    <location>
        <begin position="256"/>
        <end position="377"/>
    </location>
</feature>
<dbReference type="Pfam" id="PF09787">
    <property type="entry name" value="Golgin_A5"/>
    <property type="match status" value="1"/>
</dbReference>
<keyword evidence="5 7" id="KW-0175">Coiled coil</keyword>
<feature type="compositionally biased region" description="Polar residues" evidence="8">
    <location>
        <begin position="146"/>
        <end position="156"/>
    </location>
</feature>
<dbReference type="PANTHER" id="PTHR13815:SF7">
    <property type="entry name" value="GOLGIN SUBFAMILY A MEMBER 5"/>
    <property type="match status" value="1"/>
</dbReference>
<evidence type="ECO:0000256" key="5">
    <source>
        <dbReference type="ARBA" id="ARBA00023054"/>
    </source>
</evidence>
<evidence type="ECO:0000256" key="9">
    <source>
        <dbReference type="SAM" id="Phobius"/>
    </source>
</evidence>
<dbReference type="PANTHER" id="PTHR13815">
    <property type="entry name" value="GOLGIN-84"/>
    <property type="match status" value="1"/>
</dbReference>
<feature type="compositionally biased region" description="Basic and acidic residues" evidence="8">
    <location>
        <begin position="132"/>
        <end position="145"/>
    </location>
</feature>
<evidence type="ECO:0000256" key="3">
    <source>
        <dbReference type="ARBA" id="ARBA00022989"/>
    </source>
</evidence>
<evidence type="ECO:0000256" key="1">
    <source>
        <dbReference type="ARBA" id="ARBA00004409"/>
    </source>
</evidence>
<keyword evidence="6 9" id="KW-0472">Membrane</keyword>
<evidence type="ECO:0000313" key="10">
    <source>
        <dbReference type="EMBL" id="SSX30028.1"/>
    </source>
</evidence>
<dbReference type="EMBL" id="UFQT01001323">
    <property type="protein sequence ID" value="SSX30028.1"/>
    <property type="molecule type" value="Genomic_DNA"/>
</dbReference>
<dbReference type="GO" id="GO:0000139">
    <property type="term" value="C:Golgi membrane"/>
    <property type="evidence" value="ECO:0007669"/>
    <property type="project" value="UniProtKB-SubCell"/>
</dbReference>
<dbReference type="AlphaFoldDB" id="A0A336MVQ0"/>
<protein>
    <submittedName>
        <fullName evidence="10">CSON001998 protein</fullName>
    </submittedName>
</protein>
<keyword evidence="3 9" id="KW-1133">Transmembrane helix</keyword>
<accession>A0A336MVQ0</accession>
<evidence type="ECO:0000256" key="2">
    <source>
        <dbReference type="ARBA" id="ARBA00022692"/>
    </source>
</evidence>
<gene>
    <name evidence="10" type="primary">CSON001998</name>
</gene>
<evidence type="ECO:0000256" key="7">
    <source>
        <dbReference type="SAM" id="Coils"/>
    </source>
</evidence>
<comment type="subcellular location">
    <subcellularLocation>
        <location evidence="1">Golgi apparatus membrane</location>
        <topology evidence="1">Single-pass type IV membrane protein</topology>
    </subcellularLocation>
</comment>
<sequence length="556" mass="63452">MVKFNVEIITTKARYLQEFDVLKPVISDMSWLQDLAGKAENMLNKLDQNAATVLNQTSEVVSAKIGNNIQSQEQSPLINVKIENETPSKIVRPSSRGSLMQLTPKKSASYGGNLSSLAINASTIVTTNGNGSKDDVKHVDSDKHSNNSSRRSSLTHEGTVIENCDVSKSMQTSFEAQNDSSIQQRLVELEEICNSLVVEKEFLVERNQMLEEENAKNIQSMSQFESTIARHVNNEIDLNEKLEWARKETNQAITELQQYRTRAQQTLQMKERLIEELKQGHTGHSNTDISSNDVDQIVSTLKLELDNVKSENRNLLEEISMLHDKCEQGKSYTLRLEKLLEAGNEKEQKLNEVQDNLVQLKSKCSQLEEDLKAKIHETILLKEEMMKQRGNYLQKLSERDSEILQLRAKASQRVQKTSNETEERIHSLTHNLVQKQAALESIIAERNALRIQLEKIDSLQQPTTVIETRTSRPMRIDVNETDDVKARIPNFMQENPFDTRFSRRVKRVYSSLDSVGIRIGVFLRMYPLARIMVIFYIVLLHLWVMLVLLSSTPSAT</sequence>
<reference evidence="10" key="1">
    <citation type="submission" date="2018-07" db="EMBL/GenBank/DDBJ databases">
        <authorList>
            <person name="Quirk P.G."/>
            <person name="Krulwich T.A."/>
        </authorList>
    </citation>
    <scope>NUCLEOTIDE SEQUENCE</scope>
</reference>
<keyword evidence="2 9" id="KW-0812">Transmembrane</keyword>
<dbReference type="GO" id="GO:0000301">
    <property type="term" value="P:retrograde transport, vesicle recycling within Golgi"/>
    <property type="evidence" value="ECO:0007669"/>
    <property type="project" value="TreeGrafter"/>
</dbReference>
<evidence type="ECO:0000256" key="8">
    <source>
        <dbReference type="SAM" id="MobiDB-lite"/>
    </source>
</evidence>
<evidence type="ECO:0000256" key="4">
    <source>
        <dbReference type="ARBA" id="ARBA00023034"/>
    </source>
</evidence>
<keyword evidence="4" id="KW-0333">Golgi apparatus</keyword>
<proteinExistence type="predicted"/>